<dbReference type="Proteomes" id="UP001529380">
    <property type="component" value="Unassembled WGS sequence"/>
</dbReference>
<reference evidence="2 3" key="3">
    <citation type="submission" date="2023-06" db="EMBL/GenBank/DDBJ databases">
        <authorList>
            <person name="Zeman M."/>
            <person name="Kubasova T."/>
            <person name="Jahodarova E."/>
            <person name="Nykrynova M."/>
            <person name="Rychlik I."/>
        </authorList>
    </citation>
    <scope>NUCLEOTIDE SEQUENCE [LARGE SCALE GENOMIC DNA]</scope>
    <source>
        <strain evidence="2 3">ET340</strain>
    </source>
</reference>
<proteinExistence type="predicted"/>
<evidence type="ECO:0000313" key="2">
    <source>
        <dbReference type="EMBL" id="MDM8200538.1"/>
    </source>
</evidence>
<dbReference type="EMBL" id="JAUDCL010000005">
    <property type="protein sequence ID" value="MDM8200538.1"/>
    <property type="molecule type" value="Genomic_DNA"/>
</dbReference>
<keyword evidence="1" id="KW-0732">Signal</keyword>
<evidence type="ECO:0000313" key="3">
    <source>
        <dbReference type="Proteomes" id="UP001529380"/>
    </source>
</evidence>
<evidence type="ECO:0008006" key="4">
    <source>
        <dbReference type="Google" id="ProtNLM"/>
    </source>
</evidence>
<name>A0ABT7UNR9_9FIRM</name>
<reference evidence="2 3" key="2">
    <citation type="submission" date="2023-06" db="EMBL/GenBank/DDBJ databases">
        <title>Identification and characterization of horizontal gene transfer across gut microbiota members of farm animals based on homology search.</title>
        <authorList>
            <person name="Schwarzerova J."/>
            <person name="Nykrynova M."/>
            <person name="Jureckova K."/>
            <person name="Cejkova D."/>
            <person name="Rychlik I."/>
        </authorList>
    </citation>
    <scope>NUCLEOTIDE SEQUENCE [LARGE SCALE GENOMIC DNA]</scope>
    <source>
        <strain evidence="2 3">ET340</strain>
    </source>
</reference>
<accession>A0ABT7UNR9</accession>
<keyword evidence="3" id="KW-1185">Reference proteome</keyword>
<evidence type="ECO:0000256" key="1">
    <source>
        <dbReference type="SAM" id="SignalP"/>
    </source>
</evidence>
<feature type="chain" id="PRO_5045998309" description="Lipoprotein" evidence="1">
    <location>
        <begin position="27"/>
        <end position="215"/>
    </location>
</feature>
<protein>
    <recommendedName>
        <fullName evidence="4">Lipoprotein</fullName>
    </recommendedName>
</protein>
<sequence length="215" mass="24351">MNKSNFLKILLATALCACFLTGCSLPAVLFSRSAPASSEPDNTVSTRESPDLYFLPDELQQLYANAVNVSSGLYGMGDRDYEEIADIDGTYALYDADYTAFSEKIHLIFTDDCLADTDYAIKFIDHEGSVAVDRYLSDDMVENTTIQVQEAFPDTYRPVHSTEDEVEFTLISHYDRNGWNDTDDPIDVYTIEYPIRMVRTDSGWRIDEFHTTMFG</sequence>
<gene>
    <name evidence="2" type="ORF">QUW08_04405</name>
</gene>
<reference evidence="3" key="1">
    <citation type="submission" date="2023-06" db="EMBL/GenBank/DDBJ databases">
        <title>Identification and characterization of horizontal gene transfer across gut microbiota members of farm animals based on homology search.</title>
        <authorList>
            <person name="Zeman M."/>
            <person name="Kubasova T."/>
            <person name="Jahodarova E."/>
            <person name="Nykrynova M."/>
            <person name="Rychlik I."/>
        </authorList>
    </citation>
    <scope>NUCLEOTIDE SEQUENCE [LARGE SCALE GENOMIC DNA]</scope>
    <source>
        <strain evidence="3">ET340</strain>
    </source>
</reference>
<comment type="caution">
    <text evidence="2">The sequence shown here is derived from an EMBL/GenBank/DDBJ whole genome shotgun (WGS) entry which is preliminary data.</text>
</comment>
<organism evidence="2 3">
    <name type="scientific">Allofournierella massiliensis</name>
    <dbReference type="NCBI Taxonomy" id="1650663"/>
    <lineage>
        <taxon>Bacteria</taxon>
        <taxon>Bacillati</taxon>
        <taxon>Bacillota</taxon>
        <taxon>Clostridia</taxon>
        <taxon>Eubacteriales</taxon>
        <taxon>Oscillospiraceae</taxon>
        <taxon>Allofournierella</taxon>
    </lineage>
</organism>
<feature type="signal peptide" evidence="1">
    <location>
        <begin position="1"/>
        <end position="26"/>
    </location>
</feature>
<dbReference type="PROSITE" id="PS51257">
    <property type="entry name" value="PROKAR_LIPOPROTEIN"/>
    <property type="match status" value="1"/>
</dbReference>